<keyword evidence="2" id="KW-0805">Transcription regulation</keyword>
<dbReference type="InterPro" id="IPR036879">
    <property type="entry name" value="TF_MADSbox_sf"/>
</dbReference>
<comment type="caution">
    <text evidence="7">The sequence shown here is derived from an EMBL/GenBank/DDBJ whole genome shotgun (WGS) entry which is preliminary data.</text>
</comment>
<protein>
    <submittedName>
        <fullName evidence="7">Transcription factor of morphogenesis MCM1</fullName>
    </submittedName>
</protein>
<keyword evidence="5" id="KW-0539">Nucleus</keyword>
<dbReference type="GO" id="GO:0003677">
    <property type="term" value="F:DNA binding"/>
    <property type="evidence" value="ECO:0007669"/>
    <property type="project" value="UniProtKB-KW"/>
</dbReference>
<name>A0A1R1PTY4_ZANCU</name>
<feature type="domain" description="MADS-box" evidence="6">
    <location>
        <begin position="59"/>
        <end position="90"/>
    </location>
</feature>
<comment type="subcellular location">
    <subcellularLocation>
        <location evidence="1">Nucleus</location>
    </subcellularLocation>
</comment>
<dbReference type="PROSITE" id="PS50066">
    <property type="entry name" value="MADS_BOX_2"/>
    <property type="match status" value="1"/>
</dbReference>
<sequence length="218" mass="23748">MDVSGINSGTAGQFDLNVNTELKTPDGEYKYDIGDNSAGAYNFGSSSQALNVQEDKAEKKAYELSKLTGTQILLLIVSESGLIYTFSTPKLQPVISTDEGKALIHRSISGSNDGNSCLDSTEVIKNEYLYCDSTAGPAVKNFSDITSLGLGVARENNNGYSSYTRYVVGNIGTNQYLTTMGNTEDLTLGKRSYQEYQNESNMTHPYHNRSEPQHSMTA</sequence>
<keyword evidence="3" id="KW-0238">DNA-binding</keyword>
<dbReference type="Gene3D" id="3.40.1810.10">
    <property type="entry name" value="Transcription factor, MADS-box"/>
    <property type="match status" value="1"/>
</dbReference>
<keyword evidence="4" id="KW-0804">Transcription</keyword>
<evidence type="ECO:0000256" key="4">
    <source>
        <dbReference type="ARBA" id="ARBA00023163"/>
    </source>
</evidence>
<keyword evidence="8" id="KW-1185">Reference proteome</keyword>
<evidence type="ECO:0000256" key="1">
    <source>
        <dbReference type="ARBA" id="ARBA00004123"/>
    </source>
</evidence>
<dbReference type="GO" id="GO:0045944">
    <property type="term" value="P:positive regulation of transcription by RNA polymerase II"/>
    <property type="evidence" value="ECO:0007669"/>
    <property type="project" value="UniProtKB-ARBA"/>
</dbReference>
<dbReference type="OrthoDB" id="2284405at2759"/>
<proteinExistence type="predicted"/>
<evidence type="ECO:0000313" key="8">
    <source>
        <dbReference type="Proteomes" id="UP000188320"/>
    </source>
</evidence>
<evidence type="ECO:0000259" key="6">
    <source>
        <dbReference type="PROSITE" id="PS50066"/>
    </source>
</evidence>
<evidence type="ECO:0000256" key="5">
    <source>
        <dbReference type="ARBA" id="ARBA00023242"/>
    </source>
</evidence>
<evidence type="ECO:0000313" key="7">
    <source>
        <dbReference type="EMBL" id="OMH84456.1"/>
    </source>
</evidence>
<dbReference type="AlphaFoldDB" id="A0A1R1PTY4"/>
<evidence type="ECO:0000256" key="3">
    <source>
        <dbReference type="ARBA" id="ARBA00023125"/>
    </source>
</evidence>
<accession>A0A1R1PTY4</accession>
<organism evidence="7 8">
    <name type="scientific">Zancudomyces culisetae</name>
    <name type="common">Gut fungus</name>
    <name type="synonym">Smittium culisetae</name>
    <dbReference type="NCBI Taxonomy" id="1213189"/>
    <lineage>
        <taxon>Eukaryota</taxon>
        <taxon>Fungi</taxon>
        <taxon>Fungi incertae sedis</taxon>
        <taxon>Zoopagomycota</taxon>
        <taxon>Kickxellomycotina</taxon>
        <taxon>Harpellomycetes</taxon>
        <taxon>Harpellales</taxon>
        <taxon>Legeriomycetaceae</taxon>
        <taxon>Zancudomyces</taxon>
    </lineage>
</organism>
<gene>
    <name evidence="7" type="ORF">AX774_g2012</name>
</gene>
<dbReference type="GO" id="GO:0005634">
    <property type="term" value="C:nucleus"/>
    <property type="evidence" value="ECO:0007669"/>
    <property type="project" value="UniProtKB-SubCell"/>
</dbReference>
<evidence type="ECO:0000256" key="2">
    <source>
        <dbReference type="ARBA" id="ARBA00023015"/>
    </source>
</evidence>
<dbReference type="Pfam" id="PF00319">
    <property type="entry name" value="SRF-TF"/>
    <property type="match status" value="1"/>
</dbReference>
<reference evidence="8" key="1">
    <citation type="submission" date="2017-01" db="EMBL/GenBank/DDBJ databases">
        <authorList>
            <person name="Wang Y."/>
            <person name="White M."/>
            <person name="Kvist S."/>
            <person name="Moncalvo J.-M."/>
        </authorList>
    </citation>
    <scope>NUCLEOTIDE SEQUENCE [LARGE SCALE GENOMIC DNA]</scope>
    <source>
        <strain evidence="8">COL-18-3</strain>
    </source>
</reference>
<dbReference type="GO" id="GO:0046983">
    <property type="term" value="F:protein dimerization activity"/>
    <property type="evidence" value="ECO:0007669"/>
    <property type="project" value="InterPro"/>
</dbReference>
<dbReference type="InterPro" id="IPR002100">
    <property type="entry name" value="TF_MADSbox"/>
</dbReference>
<dbReference type="EMBL" id="LSSK01000192">
    <property type="protein sequence ID" value="OMH84456.1"/>
    <property type="molecule type" value="Genomic_DNA"/>
</dbReference>
<dbReference type="Proteomes" id="UP000188320">
    <property type="component" value="Unassembled WGS sequence"/>
</dbReference>
<dbReference type="SUPFAM" id="SSF55455">
    <property type="entry name" value="SRF-like"/>
    <property type="match status" value="1"/>
</dbReference>